<feature type="compositionally biased region" description="Basic and acidic residues" evidence="1">
    <location>
        <begin position="64"/>
        <end position="75"/>
    </location>
</feature>
<feature type="region of interest" description="Disordered" evidence="1">
    <location>
        <begin position="64"/>
        <end position="107"/>
    </location>
</feature>
<evidence type="ECO:0000313" key="2">
    <source>
        <dbReference type="EMBL" id="CAD9340623.1"/>
    </source>
</evidence>
<name>A0A7S2EJD1_TRICV</name>
<dbReference type="AlphaFoldDB" id="A0A7S2EJD1"/>
<reference evidence="2" key="1">
    <citation type="submission" date="2021-01" db="EMBL/GenBank/DDBJ databases">
        <authorList>
            <person name="Corre E."/>
            <person name="Pelletier E."/>
            <person name="Niang G."/>
            <person name="Scheremetjew M."/>
            <person name="Finn R."/>
            <person name="Kale V."/>
            <person name="Holt S."/>
            <person name="Cochrane G."/>
            <person name="Meng A."/>
            <person name="Brown T."/>
            <person name="Cohen L."/>
        </authorList>
    </citation>
    <scope>NUCLEOTIDE SEQUENCE</scope>
    <source>
        <strain evidence="2">Grunow 1884</strain>
    </source>
</reference>
<dbReference type="EMBL" id="HBGO01018762">
    <property type="protein sequence ID" value="CAD9340623.1"/>
    <property type="molecule type" value="Transcribed_RNA"/>
</dbReference>
<protein>
    <submittedName>
        <fullName evidence="2">Uncharacterized protein</fullName>
    </submittedName>
</protein>
<proteinExistence type="predicted"/>
<organism evidence="2">
    <name type="scientific">Trieres chinensis</name>
    <name type="common">Marine centric diatom</name>
    <name type="synonym">Odontella sinensis</name>
    <dbReference type="NCBI Taxonomy" id="1514140"/>
    <lineage>
        <taxon>Eukaryota</taxon>
        <taxon>Sar</taxon>
        <taxon>Stramenopiles</taxon>
        <taxon>Ochrophyta</taxon>
        <taxon>Bacillariophyta</taxon>
        <taxon>Mediophyceae</taxon>
        <taxon>Biddulphiophycidae</taxon>
        <taxon>Eupodiscales</taxon>
        <taxon>Parodontellaceae</taxon>
        <taxon>Trieres</taxon>
    </lineage>
</organism>
<feature type="compositionally biased region" description="Polar residues" evidence="1">
    <location>
        <begin position="253"/>
        <end position="262"/>
    </location>
</feature>
<accession>A0A7S2EJD1</accession>
<evidence type="ECO:0000256" key="1">
    <source>
        <dbReference type="SAM" id="MobiDB-lite"/>
    </source>
</evidence>
<feature type="region of interest" description="Disordered" evidence="1">
    <location>
        <begin position="239"/>
        <end position="271"/>
    </location>
</feature>
<sequence length="298" mass="33340">MRKDFDKVRVLLDLVRRRERLGQCMIELQMDWFEQKIFDLTDTSGRPRVSYRLDREKVDQAMDVPKIFDTKEADRGKKKKRKRGNADSRSTSPVPEPRASRDSPAGTEAVKIASTVAGENNGFPAPLCTHPLESRQSYVTKWDSVTAVPSITSYVDTHPMPTFRFRHRPRIGRGGRVVIDRYPCPGHPDTAPVNIFTIGDGLGRCGDKVRPAERLVQLLPNPIDHSKLSQRIQSICAKAMDDDEDDAPERSVTGGSTASSNALDPDDNEGDMVLVPLEDWLDTDEQVWGGEQFAIGPI</sequence>
<gene>
    <name evidence="2" type="ORF">OSIN01602_LOCUS10755</name>
</gene>